<protein>
    <submittedName>
        <fullName evidence="2">Uncharacterized protein</fullName>
    </submittedName>
</protein>
<organism evidence="2 3">
    <name type="scientific">Aspergillus versicolor CBS 583.65</name>
    <dbReference type="NCBI Taxonomy" id="1036611"/>
    <lineage>
        <taxon>Eukaryota</taxon>
        <taxon>Fungi</taxon>
        <taxon>Dikarya</taxon>
        <taxon>Ascomycota</taxon>
        <taxon>Pezizomycotina</taxon>
        <taxon>Eurotiomycetes</taxon>
        <taxon>Eurotiomycetidae</taxon>
        <taxon>Eurotiales</taxon>
        <taxon>Aspergillaceae</taxon>
        <taxon>Aspergillus</taxon>
        <taxon>Aspergillus subgen. Nidulantes</taxon>
    </lineage>
</organism>
<dbReference type="EMBL" id="KV878136">
    <property type="protein sequence ID" value="OJJ06940.1"/>
    <property type="molecule type" value="Genomic_DNA"/>
</dbReference>
<keyword evidence="3" id="KW-1185">Reference proteome</keyword>
<name>A0A1L9PZJ0_ASPVE</name>
<dbReference type="VEuPathDB" id="FungiDB:ASPVEDRAFT_154873"/>
<accession>A0A1L9PZJ0</accession>
<sequence length="101" mass="11352">MSNRAGRAAEDEYEADNDDYIPIEEDEEIAPTSYVYEPGDWGFTMGVPTQRDEARYADPMQPPFSNTDAQLARDEREAADRSNIMGGKGRQPRHAKPQAES</sequence>
<feature type="region of interest" description="Disordered" evidence="1">
    <location>
        <begin position="45"/>
        <end position="101"/>
    </location>
</feature>
<feature type="region of interest" description="Disordered" evidence="1">
    <location>
        <begin position="1"/>
        <end position="24"/>
    </location>
</feature>
<dbReference type="RefSeq" id="XP_040672702.1">
    <property type="nucleotide sequence ID" value="XM_040808425.1"/>
</dbReference>
<reference evidence="3" key="1">
    <citation type="journal article" date="2017" name="Genome Biol.">
        <title>Comparative genomics reveals high biological diversity and specific adaptations in the industrially and medically important fungal genus Aspergillus.</title>
        <authorList>
            <person name="de Vries R.P."/>
            <person name="Riley R."/>
            <person name="Wiebenga A."/>
            <person name="Aguilar-Osorio G."/>
            <person name="Amillis S."/>
            <person name="Uchima C.A."/>
            <person name="Anderluh G."/>
            <person name="Asadollahi M."/>
            <person name="Askin M."/>
            <person name="Barry K."/>
            <person name="Battaglia E."/>
            <person name="Bayram O."/>
            <person name="Benocci T."/>
            <person name="Braus-Stromeyer S.A."/>
            <person name="Caldana C."/>
            <person name="Canovas D."/>
            <person name="Cerqueira G.C."/>
            <person name="Chen F."/>
            <person name="Chen W."/>
            <person name="Choi C."/>
            <person name="Clum A."/>
            <person name="Dos Santos R.A."/>
            <person name="Damasio A.R."/>
            <person name="Diallinas G."/>
            <person name="Emri T."/>
            <person name="Fekete E."/>
            <person name="Flipphi M."/>
            <person name="Freyberg S."/>
            <person name="Gallo A."/>
            <person name="Gournas C."/>
            <person name="Habgood R."/>
            <person name="Hainaut M."/>
            <person name="Harispe M.L."/>
            <person name="Henrissat B."/>
            <person name="Hilden K.S."/>
            <person name="Hope R."/>
            <person name="Hossain A."/>
            <person name="Karabika E."/>
            <person name="Karaffa L."/>
            <person name="Karanyi Z."/>
            <person name="Krasevec N."/>
            <person name="Kuo A."/>
            <person name="Kusch H."/>
            <person name="LaButti K."/>
            <person name="Lagendijk E.L."/>
            <person name="Lapidus A."/>
            <person name="Levasseur A."/>
            <person name="Lindquist E."/>
            <person name="Lipzen A."/>
            <person name="Logrieco A.F."/>
            <person name="MacCabe A."/>
            <person name="Maekelae M.R."/>
            <person name="Malavazi I."/>
            <person name="Melin P."/>
            <person name="Meyer V."/>
            <person name="Mielnichuk N."/>
            <person name="Miskei M."/>
            <person name="Molnar A.P."/>
            <person name="Mule G."/>
            <person name="Ngan C.Y."/>
            <person name="Orejas M."/>
            <person name="Orosz E."/>
            <person name="Ouedraogo J.P."/>
            <person name="Overkamp K.M."/>
            <person name="Park H.-S."/>
            <person name="Perrone G."/>
            <person name="Piumi F."/>
            <person name="Punt P.J."/>
            <person name="Ram A.F."/>
            <person name="Ramon A."/>
            <person name="Rauscher S."/>
            <person name="Record E."/>
            <person name="Riano-Pachon D.M."/>
            <person name="Robert V."/>
            <person name="Roehrig J."/>
            <person name="Ruller R."/>
            <person name="Salamov A."/>
            <person name="Salih N.S."/>
            <person name="Samson R.A."/>
            <person name="Sandor E."/>
            <person name="Sanguinetti M."/>
            <person name="Schuetze T."/>
            <person name="Sepcic K."/>
            <person name="Shelest E."/>
            <person name="Sherlock G."/>
            <person name="Sophianopoulou V."/>
            <person name="Squina F.M."/>
            <person name="Sun H."/>
            <person name="Susca A."/>
            <person name="Todd R.B."/>
            <person name="Tsang A."/>
            <person name="Unkles S.E."/>
            <person name="van de Wiele N."/>
            <person name="van Rossen-Uffink D."/>
            <person name="Oliveira J.V."/>
            <person name="Vesth T.C."/>
            <person name="Visser J."/>
            <person name="Yu J.-H."/>
            <person name="Zhou M."/>
            <person name="Andersen M.R."/>
            <person name="Archer D.B."/>
            <person name="Baker S.E."/>
            <person name="Benoit I."/>
            <person name="Brakhage A.A."/>
            <person name="Braus G.H."/>
            <person name="Fischer R."/>
            <person name="Frisvad J.C."/>
            <person name="Goldman G.H."/>
            <person name="Houbraken J."/>
            <person name="Oakley B."/>
            <person name="Pocsi I."/>
            <person name="Scazzocchio C."/>
            <person name="Seiboth B."/>
            <person name="vanKuyk P.A."/>
            <person name="Wortman J."/>
            <person name="Dyer P.S."/>
            <person name="Grigoriev I.V."/>
        </authorList>
    </citation>
    <scope>NUCLEOTIDE SEQUENCE [LARGE SCALE GENOMIC DNA]</scope>
    <source>
        <strain evidence="3">CBS 583.65</strain>
    </source>
</reference>
<dbReference type="GeneID" id="63723936"/>
<gene>
    <name evidence="2" type="ORF">ASPVEDRAFT_154873</name>
</gene>
<feature type="compositionally biased region" description="Basic and acidic residues" evidence="1">
    <location>
        <begin position="71"/>
        <end position="80"/>
    </location>
</feature>
<dbReference type="OrthoDB" id="4357148at2759"/>
<dbReference type="AlphaFoldDB" id="A0A1L9PZJ0"/>
<feature type="compositionally biased region" description="Acidic residues" evidence="1">
    <location>
        <begin position="11"/>
        <end position="24"/>
    </location>
</feature>
<dbReference type="Proteomes" id="UP000184073">
    <property type="component" value="Unassembled WGS sequence"/>
</dbReference>
<proteinExistence type="predicted"/>
<feature type="compositionally biased region" description="Basic residues" evidence="1">
    <location>
        <begin position="90"/>
        <end position="101"/>
    </location>
</feature>
<evidence type="ECO:0000313" key="2">
    <source>
        <dbReference type="EMBL" id="OJJ06940.1"/>
    </source>
</evidence>
<evidence type="ECO:0000313" key="3">
    <source>
        <dbReference type="Proteomes" id="UP000184073"/>
    </source>
</evidence>
<evidence type="ECO:0000256" key="1">
    <source>
        <dbReference type="SAM" id="MobiDB-lite"/>
    </source>
</evidence>